<feature type="domain" description="SF4 helicase" evidence="11">
    <location>
        <begin position="188"/>
        <end position="462"/>
    </location>
</feature>
<name>A0A7C9LSP0_9DEIO</name>
<comment type="catalytic activity">
    <reaction evidence="10">
        <text>ATP + H2O = ADP + phosphate + H(+)</text>
        <dbReference type="Rhea" id="RHEA:13065"/>
        <dbReference type="ChEBI" id="CHEBI:15377"/>
        <dbReference type="ChEBI" id="CHEBI:15378"/>
        <dbReference type="ChEBI" id="CHEBI:30616"/>
        <dbReference type="ChEBI" id="CHEBI:43474"/>
        <dbReference type="ChEBI" id="CHEBI:456216"/>
        <dbReference type="EC" id="5.6.2.3"/>
    </reaction>
</comment>
<dbReference type="InterPro" id="IPR016136">
    <property type="entry name" value="DNA_helicase_N/primase_C"/>
</dbReference>
<dbReference type="GO" id="GO:0016787">
    <property type="term" value="F:hydrolase activity"/>
    <property type="evidence" value="ECO:0007669"/>
    <property type="project" value="UniProtKB-KW"/>
</dbReference>
<evidence type="ECO:0000256" key="8">
    <source>
        <dbReference type="ARBA" id="ARBA00023235"/>
    </source>
</evidence>
<dbReference type="PROSITE" id="PS51199">
    <property type="entry name" value="SF4_HELICASE"/>
    <property type="match status" value="1"/>
</dbReference>
<keyword evidence="3" id="KW-0547">Nucleotide-binding</keyword>
<dbReference type="InterPro" id="IPR027417">
    <property type="entry name" value="P-loop_NTPase"/>
</dbReference>
<dbReference type="EMBL" id="WQLB01000026">
    <property type="protein sequence ID" value="MVN88341.1"/>
    <property type="molecule type" value="Genomic_DNA"/>
</dbReference>
<dbReference type="CDD" id="cd00984">
    <property type="entry name" value="DnaB_C"/>
    <property type="match status" value="1"/>
</dbReference>
<protein>
    <recommendedName>
        <fullName evidence="9">DNA 5'-3' helicase</fullName>
        <ecNumber evidence="9">5.6.2.3</ecNumber>
    </recommendedName>
</protein>
<keyword evidence="6" id="KW-0067">ATP-binding</keyword>
<evidence type="ECO:0000256" key="10">
    <source>
        <dbReference type="ARBA" id="ARBA00048954"/>
    </source>
</evidence>
<dbReference type="InterPro" id="IPR007694">
    <property type="entry name" value="DNA_helicase_DnaB-like_C"/>
</dbReference>
<dbReference type="GO" id="GO:0043139">
    <property type="term" value="F:5'-3' DNA helicase activity"/>
    <property type="evidence" value="ECO:0007669"/>
    <property type="project" value="UniProtKB-EC"/>
</dbReference>
<dbReference type="PANTHER" id="PTHR30153:SF2">
    <property type="entry name" value="REPLICATIVE DNA HELICASE"/>
    <property type="match status" value="1"/>
</dbReference>
<evidence type="ECO:0000256" key="9">
    <source>
        <dbReference type="ARBA" id="ARBA00044969"/>
    </source>
</evidence>
<keyword evidence="2" id="KW-0235">DNA replication</keyword>
<gene>
    <name evidence="12" type="ORF">GO986_16470</name>
</gene>
<dbReference type="Proteomes" id="UP000483286">
    <property type="component" value="Unassembled WGS sequence"/>
</dbReference>
<dbReference type="Gene3D" id="3.40.50.300">
    <property type="entry name" value="P-loop containing nucleotide triphosphate hydrolases"/>
    <property type="match status" value="1"/>
</dbReference>
<dbReference type="InterPro" id="IPR007693">
    <property type="entry name" value="DNA_helicase_DnaB-like_N"/>
</dbReference>
<keyword evidence="5" id="KW-0347">Helicase</keyword>
<evidence type="ECO:0000313" key="12">
    <source>
        <dbReference type="EMBL" id="MVN88341.1"/>
    </source>
</evidence>
<keyword evidence="8" id="KW-0413">Isomerase</keyword>
<dbReference type="GO" id="GO:0005829">
    <property type="term" value="C:cytosol"/>
    <property type="evidence" value="ECO:0007669"/>
    <property type="project" value="TreeGrafter"/>
</dbReference>
<proteinExistence type="inferred from homology"/>
<evidence type="ECO:0000256" key="1">
    <source>
        <dbReference type="ARBA" id="ARBA00008428"/>
    </source>
</evidence>
<dbReference type="GO" id="GO:0006260">
    <property type="term" value="P:DNA replication"/>
    <property type="evidence" value="ECO:0007669"/>
    <property type="project" value="UniProtKB-KW"/>
</dbReference>
<dbReference type="SUPFAM" id="SSF52540">
    <property type="entry name" value="P-loop containing nucleoside triphosphate hydrolases"/>
    <property type="match status" value="1"/>
</dbReference>
<evidence type="ECO:0000256" key="4">
    <source>
        <dbReference type="ARBA" id="ARBA00022801"/>
    </source>
</evidence>
<accession>A0A7C9LSP0</accession>
<reference evidence="12 13" key="1">
    <citation type="submission" date="2019-12" db="EMBL/GenBank/DDBJ databases">
        <title>Deinococcus sp. HMF7620 Genome sequencing and assembly.</title>
        <authorList>
            <person name="Kang H."/>
            <person name="Kim H."/>
            <person name="Joh K."/>
        </authorList>
    </citation>
    <scope>NUCLEOTIDE SEQUENCE [LARGE SCALE GENOMIC DNA]</scope>
    <source>
        <strain evidence="12 13">HMF7620</strain>
    </source>
</reference>
<dbReference type="InterPro" id="IPR036185">
    <property type="entry name" value="DNA_heli_DnaB-like_N_sf"/>
</dbReference>
<dbReference type="AlphaFoldDB" id="A0A7C9LSP0"/>
<dbReference type="SUPFAM" id="SSF48024">
    <property type="entry name" value="N-terminal domain of DnaB helicase"/>
    <property type="match status" value="1"/>
</dbReference>
<dbReference type="EC" id="5.6.2.3" evidence="9"/>
<comment type="similarity">
    <text evidence="1">Belongs to the helicase family. DnaB subfamily.</text>
</comment>
<dbReference type="Gene3D" id="1.10.860.10">
    <property type="entry name" value="DNAb Helicase, Chain A"/>
    <property type="match status" value="1"/>
</dbReference>
<dbReference type="GO" id="GO:0003677">
    <property type="term" value="F:DNA binding"/>
    <property type="evidence" value="ECO:0007669"/>
    <property type="project" value="UniProtKB-KW"/>
</dbReference>
<comment type="caution">
    <text evidence="12">The sequence shown here is derived from an EMBL/GenBank/DDBJ whole genome shotgun (WGS) entry which is preliminary data.</text>
</comment>
<keyword evidence="4" id="KW-0378">Hydrolase</keyword>
<dbReference type="GO" id="GO:0005524">
    <property type="term" value="F:ATP binding"/>
    <property type="evidence" value="ECO:0007669"/>
    <property type="project" value="UniProtKB-KW"/>
</dbReference>
<evidence type="ECO:0000313" key="13">
    <source>
        <dbReference type="Proteomes" id="UP000483286"/>
    </source>
</evidence>
<dbReference type="Pfam" id="PF00772">
    <property type="entry name" value="DnaB"/>
    <property type="match status" value="1"/>
</dbReference>
<keyword evidence="7" id="KW-0238">DNA-binding</keyword>
<evidence type="ECO:0000256" key="6">
    <source>
        <dbReference type="ARBA" id="ARBA00022840"/>
    </source>
</evidence>
<organism evidence="12 13">
    <name type="scientific">Deinococcus arboris</name>
    <dbReference type="NCBI Taxonomy" id="2682977"/>
    <lineage>
        <taxon>Bacteria</taxon>
        <taxon>Thermotogati</taxon>
        <taxon>Deinococcota</taxon>
        <taxon>Deinococci</taxon>
        <taxon>Deinococcales</taxon>
        <taxon>Deinococcaceae</taxon>
        <taxon>Deinococcus</taxon>
    </lineage>
</organism>
<keyword evidence="13" id="KW-1185">Reference proteome</keyword>
<dbReference type="Pfam" id="PF03796">
    <property type="entry name" value="DnaB_C"/>
    <property type="match status" value="1"/>
</dbReference>
<sequence length="465" mass="50451">MLLGAPWRGRVSDFDGSTLGPRVPPHHRAAEVSVLGSVLLDPDLVRNPVLVTLNEEDFYLESHRLIWRAIGILAGQEIPADLTTLSAQLTRTGDLDNAGGLTYLMGLADEVPTAAYAEHYGRIVLEHAHRRALIRHAGTVMRHAYAGDMALEDIHTLATIPPALEFGEDDQSVAVGDAMRQVLHEAETGTGSRGVSTGLKDLDGALGGLQPGRLYVVAARPAMGKSALGFQVAAYVAKSAGRVLGFSIEMPATEISARLLAAEAKVNMGRLGVNRIGDAAPGEALTERDRQRLRASTERLADLPFRILSKSSLRLQELIGEVRRAHAREPLKLFILDYIQLVQVSGRSADNATARVTEVTTALKSLALELNIPVIALSQLNRGVEQRADRRPIPSDLRDSGSIEQDADVIVFIYRDEVYNPQTDQQGVAELIIGKNRSGPIATVKVTWQAPFVRFDDLAYRSSHA</sequence>
<evidence type="ECO:0000259" key="11">
    <source>
        <dbReference type="PROSITE" id="PS51199"/>
    </source>
</evidence>
<dbReference type="PANTHER" id="PTHR30153">
    <property type="entry name" value="REPLICATIVE DNA HELICASE DNAB"/>
    <property type="match status" value="1"/>
</dbReference>
<evidence type="ECO:0000256" key="3">
    <source>
        <dbReference type="ARBA" id="ARBA00022741"/>
    </source>
</evidence>
<evidence type="ECO:0000256" key="7">
    <source>
        <dbReference type="ARBA" id="ARBA00023125"/>
    </source>
</evidence>
<evidence type="ECO:0000256" key="5">
    <source>
        <dbReference type="ARBA" id="ARBA00022806"/>
    </source>
</evidence>
<evidence type="ECO:0000256" key="2">
    <source>
        <dbReference type="ARBA" id="ARBA00022705"/>
    </source>
</evidence>